<dbReference type="InterPro" id="IPR018200">
    <property type="entry name" value="USP_CS"/>
</dbReference>
<dbReference type="FunCoup" id="A0A2R6QHL8">
    <property type="interactions" value="1723"/>
</dbReference>
<dbReference type="OMA" id="HRNSCHI"/>
<feature type="compositionally biased region" description="Basic and acidic residues" evidence="3">
    <location>
        <begin position="594"/>
        <end position="606"/>
    </location>
</feature>
<dbReference type="EC" id="3.4.19.12" evidence="2"/>
<dbReference type="InterPro" id="IPR028889">
    <property type="entry name" value="USP"/>
</dbReference>
<feature type="domain" description="USP" evidence="4">
    <location>
        <begin position="109"/>
        <end position="413"/>
    </location>
</feature>
<dbReference type="Gramene" id="PSS08115">
    <property type="protein sequence ID" value="PSS08115"/>
    <property type="gene ID" value="CEY00_Acc18484"/>
</dbReference>
<dbReference type="GO" id="GO:0016579">
    <property type="term" value="P:protein deubiquitination"/>
    <property type="evidence" value="ECO:0007669"/>
    <property type="project" value="InterPro"/>
</dbReference>
<protein>
    <recommendedName>
        <fullName evidence="2">Ubiquitin carboxyl-terminal hydrolase</fullName>
        <ecNumber evidence="2">3.4.19.12</ecNumber>
    </recommendedName>
</protein>
<dbReference type="EMBL" id="NKQK01000016">
    <property type="protein sequence ID" value="PSS08115.1"/>
    <property type="molecule type" value="Genomic_DNA"/>
</dbReference>
<dbReference type="GO" id="GO:0005634">
    <property type="term" value="C:nucleus"/>
    <property type="evidence" value="ECO:0007669"/>
    <property type="project" value="TreeGrafter"/>
</dbReference>
<dbReference type="GO" id="GO:0006508">
    <property type="term" value="P:proteolysis"/>
    <property type="evidence" value="ECO:0007669"/>
    <property type="project" value="UniProtKB-KW"/>
</dbReference>
<dbReference type="PANTHER" id="PTHR24006">
    <property type="entry name" value="UBIQUITIN CARBOXYL-TERMINAL HYDROLASE"/>
    <property type="match status" value="1"/>
</dbReference>
<dbReference type="AlphaFoldDB" id="A0A2R6QHL8"/>
<feature type="compositionally biased region" description="Polar residues" evidence="3">
    <location>
        <begin position="955"/>
        <end position="966"/>
    </location>
</feature>
<reference evidence="5 6" key="1">
    <citation type="submission" date="2017-07" db="EMBL/GenBank/DDBJ databases">
        <title>An improved, manually edited Actinidia chinensis var. chinensis (kiwifruit) genome highlights the challenges associated with draft genomes and gene prediction in plants.</title>
        <authorList>
            <person name="Pilkington S."/>
            <person name="Crowhurst R."/>
            <person name="Hilario E."/>
            <person name="Nardozza S."/>
            <person name="Fraser L."/>
            <person name="Peng Y."/>
            <person name="Gunaseelan K."/>
            <person name="Simpson R."/>
            <person name="Tahir J."/>
            <person name="Deroles S."/>
            <person name="Templeton K."/>
            <person name="Luo Z."/>
            <person name="Davy M."/>
            <person name="Cheng C."/>
            <person name="Mcneilage M."/>
            <person name="Scaglione D."/>
            <person name="Liu Y."/>
            <person name="Zhang Q."/>
            <person name="Datson P."/>
            <person name="De Silva N."/>
            <person name="Gardiner S."/>
            <person name="Bassett H."/>
            <person name="Chagne D."/>
            <person name="Mccallum J."/>
            <person name="Dzierzon H."/>
            <person name="Deng C."/>
            <person name="Wang Y.-Y."/>
            <person name="Barron N."/>
            <person name="Manako K."/>
            <person name="Bowen J."/>
            <person name="Foster T."/>
            <person name="Erridge Z."/>
            <person name="Tiffin H."/>
            <person name="Waite C."/>
            <person name="Davies K."/>
            <person name="Grierson E."/>
            <person name="Laing W."/>
            <person name="Kirk R."/>
            <person name="Chen X."/>
            <person name="Wood M."/>
            <person name="Montefiori M."/>
            <person name="Brummell D."/>
            <person name="Schwinn K."/>
            <person name="Catanach A."/>
            <person name="Fullerton C."/>
            <person name="Li D."/>
            <person name="Meiyalaghan S."/>
            <person name="Nieuwenhuizen N."/>
            <person name="Read N."/>
            <person name="Prakash R."/>
            <person name="Hunter D."/>
            <person name="Zhang H."/>
            <person name="Mckenzie M."/>
            <person name="Knabel M."/>
            <person name="Harris A."/>
            <person name="Allan A."/>
            <person name="Chen A."/>
            <person name="Janssen B."/>
            <person name="Plunkett B."/>
            <person name="Dwamena C."/>
            <person name="Voogd C."/>
            <person name="Leif D."/>
            <person name="Lafferty D."/>
            <person name="Souleyre E."/>
            <person name="Varkonyi-Gasic E."/>
            <person name="Gambi F."/>
            <person name="Hanley J."/>
            <person name="Yao J.-L."/>
            <person name="Cheung J."/>
            <person name="David K."/>
            <person name="Warren B."/>
            <person name="Marsh K."/>
            <person name="Snowden K."/>
            <person name="Lin-Wang K."/>
            <person name="Brian L."/>
            <person name="Martinez-Sanchez M."/>
            <person name="Wang M."/>
            <person name="Ileperuma N."/>
            <person name="Macnee N."/>
            <person name="Campin R."/>
            <person name="Mcatee P."/>
            <person name="Drummond R."/>
            <person name="Espley R."/>
            <person name="Ireland H."/>
            <person name="Wu R."/>
            <person name="Atkinson R."/>
            <person name="Karunairetnam S."/>
            <person name="Bulley S."/>
            <person name="Chunkath S."/>
            <person name="Hanley Z."/>
            <person name="Storey R."/>
            <person name="Thrimawithana A."/>
            <person name="Thomson S."/>
            <person name="David C."/>
            <person name="Testolin R."/>
        </authorList>
    </citation>
    <scope>NUCLEOTIDE SEQUENCE [LARGE SCALE GENOMIC DNA]</scope>
    <source>
        <strain evidence="6">cv. Red5</strain>
        <tissue evidence="5">Young leaf</tissue>
    </source>
</reference>
<feature type="compositionally biased region" description="Polar residues" evidence="3">
    <location>
        <begin position="68"/>
        <end position="77"/>
    </location>
</feature>
<feature type="region of interest" description="Disordered" evidence="3">
    <location>
        <begin position="1"/>
        <end position="25"/>
    </location>
</feature>
<dbReference type="InterPro" id="IPR038765">
    <property type="entry name" value="Papain-like_cys_pep_sf"/>
</dbReference>
<comment type="similarity">
    <text evidence="1 2">Belongs to the peptidase C19 family.</text>
</comment>
<keyword evidence="2" id="KW-0788">Thiol protease</keyword>
<comment type="caution">
    <text evidence="5">The sequence shown here is derived from an EMBL/GenBank/DDBJ whole genome shotgun (WGS) entry which is preliminary data.</text>
</comment>
<dbReference type="InterPro" id="IPR050164">
    <property type="entry name" value="Peptidase_C19"/>
</dbReference>
<evidence type="ECO:0000256" key="1">
    <source>
        <dbReference type="ARBA" id="ARBA00009085"/>
    </source>
</evidence>
<name>A0A2R6QHL8_ACTCC</name>
<dbReference type="FunFam" id="3.90.70.10:FF:000078">
    <property type="entry name" value="Ubiquitin carboxyl-terminal hydrolase 23"/>
    <property type="match status" value="1"/>
</dbReference>
<keyword evidence="6" id="KW-1185">Reference proteome</keyword>
<dbReference type="STRING" id="1590841.A0A2R6QHL8"/>
<evidence type="ECO:0000256" key="2">
    <source>
        <dbReference type="RuleBase" id="RU366025"/>
    </source>
</evidence>
<dbReference type="GO" id="GO:0004843">
    <property type="term" value="F:cysteine-type deubiquitinase activity"/>
    <property type="evidence" value="ECO:0007669"/>
    <property type="project" value="UniProtKB-UniRule"/>
</dbReference>
<feature type="region of interest" description="Disordered" evidence="3">
    <location>
        <begin position="946"/>
        <end position="966"/>
    </location>
</feature>
<sequence length="966" mass="105783">MAETLITPSESNTQSDGVPDPPNTVGSIVTRKIDFQLAKKPFAGFSNVGVGFRLETLNPSSSDHHKLGQSNPGNAQSGPAGKRGDGSEFLDAGLDPEISFGINFRRIGAGLENLGNTCFLNSVLQCLTYTEPLAAYLQSGKHQNSCRTAGFCALCAIQKHVSRALQLTGRSLAPKDLVSNLRCISRSFRNARQEDAHEYMVNLLESMHKCCLPAGVPSESASAYEKSLVHKIFGGRLRSQVKCVQCSFCSNKFDPFLDLSLEINKAESLNKALSHFTAKEYLDGGERQYQCQKCKLKVKALKQLTISKAPCVLTIHLKRFGTHQPGQKIDKNVHFGPTLDLKPFVTGPYDGELKYTLYGVLVHAGWNTHSGHYYCFVRTSSGMWYILDDHQVRQVSEKVVLGQKAYMLFYVRDRRNFAPKKQADVLKESMIINTIGRKTHSNSNGDLKQAVQNGPINKRINSGDSSASVTKKDAIITDALKEILTKESSIQKTDLLTTAESSALNKAPLSDIPSKVPVCKDAVEGHSDLSPIKGSCNAINNAVFATAGGNTDKFNKERVTKDDSSVVVVEAPNCCGPQTSVTKKDPRNAVGEPPKYEDRNSKKDLTESVAVTPDFNGHQIPAGGVCMADKTSQKDSDERESEKIDPSKSVDRPHSQNNEVEDVSKESTLGDNGQKKGIIESVELSGPQNTVSSLHQEALDRKCQQKLKKKLRKRHITSMQLGSSILFGASLSLRKKKHKKIERHIIKTKNLTQEHLLDRDCSPTDLGPSTSEISRVLSLGGTVHSRGKVLKFGLCKKDNIAVAKNVKGSNCVKMTIDEEFIDRPGQNGAVLATGEQTKANSSSSLPGNQCDPRVANGLKESRSNSVQNGLMCMLTRGLEEKVVARWDEIELPSSQITESNGAKTASIGYIGDEWDEEYDQGKRKKVRNSVTVFGGPNPFQEIATKKAKLKKVKMDQSSSGNRPFRI</sequence>
<evidence type="ECO:0000256" key="3">
    <source>
        <dbReference type="SAM" id="MobiDB-lite"/>
    </source>
</evidence>
<dbReference type="Proteomes" id="UP000241394">
    <property type="component" value="Chromosome LG16"/>
</dbReference>
<dbReference type="PROSITE" id="PS00972">
    <property type="entry name" value="USP_1"/>
    <property type="match status" value="1"/>
</dbReference>
<feature type="compositionally biased region" description="Basic and acidic residues" evidence="3">
    <location>
        <begin position="631"/>
        <end position="654"/>
    </location>
</feature>
<dbReference type="InParanoid" id="A0A2R6QHL8"/>
<evidence type="ECO:0000313" key="5">
    <source>
        <dbReference type="EMBL" id="PSS08115.1"/>
    </source>
</evidence>
<keyword evidence="2" id="KW-0833">Ubl conjugation pathway</keyword>
<proteinExistence type="inferred from homology"/>
<feature type="region of interest" description="Disordered" evidence="3">
    <location>
        <begin position="60"/>
        <end position="88"/>
    </location>
</feature>
<dbReference type="InterPro" id="IPR001394">
    <property type="entry name" value="Peptidase_C19_UCH"/>
</dbReference>
<dbReference type="Pfam" id="PF00443">
    <property type="entry name" value="UCH"/>
    <property type="match status" value="1"/>
</dbReference>
<keyword evidence="2" id="KW-0645">Protease</keyword>
<organism evidence="5 6">
    <name type="scientific">Actinidia chinensis var. chinensis</name>
    <name type="common">Chinese soft-hair kiwi</name>
    <dbReference type="NCBI Taxonomy" id="1590841"/>
    <lineage>
        <taxon>Eukaryota</taxon>
        <taxon>Viridiplantae</taxon>
        <taxon>Streptophyta</taxon>
        <taxon>Embryophyta</taxon>
        <taxon>Tracheophyta</taxon>
        <taxon>Spermatophyta</taxon>
        <taxon>Magnoliopsida</taxon>
        <taxon>eudicotyledons</taxon>
        <taxon>Gunneridae</taxon>
        <taxon>Pentapetalae</taxon>
        <taxon>asterids</taxon>
        <taxon>Ericales</taxon>
        <taxon>Actinidiaceae</taxon>
        <taxon>Actinidia</taxon>
    </lineage>
</organism>
<accession>A0A2R6QHL8</accession>
<comment type="function">
    <text evidence="2">Recognizes and hydrolyzes the peptide bond at the C-terminal Gly of ubiquitin. Involved in the processing of poly-ubiquitin precursors as well as that of ubiquitinated proteins.</text>
</comment>
<dbReference type="PROSITE" id="PS50235">
    <property type="entry name" value="USP_3"/>
    <property type="match status" value="1"/>
</dbReference>
<dbReference type="GO" id="GO:0005829">
    <property type="term" value="C:cytosol"/>
    <property type="evidence" value="ECO:0007669"/>
    <property type="project" value="TreeGrafter"/>
</dbReference>
<dbReference type="OrthoDB" id="420187at2759"/>
<evidence type="ECO:0000259" key="4">
    <source>
        <dbReference type="PROSITE" id="PS50235"/>
    </source>
</evidence>
<dbReference type="PANTHER" id="PTHR24006:SF663">
    <property type="entry name" value="UBIQUITIN CARBOXYL-TERMINAL HYDROLASE 23"/>
    <property type="match status" value="1"/>
</dbReference>
<dbReference type="CDD" id="cd02661">
    <property type="entry name" value="Peptidase_C19E"/>
    <property type="match status" value="1"/>
</dbReference>
<comment type="catalytic activity">
    <reaction evidence="2">
        <text>Thiol-dependent hydrolysis of ester, thioester, amide, peptide and isopeptide bonds formed by the C-terminal Gly of ubiquitin (a 76-residue protein attached to proteins as an intracellular targeting signal).</text>
        <dbReference type="EC" id="3.4.19.12"/>
    </reaction>
</comment>
<dbReference type="SUPFAM" id="SSF54001">
    <property type="entry name" value="Cysteine proteinases"/>
    <property type="match status" value="1"/>
</dbReference>
<dbReference type="PROSITE" id="PS00973">
    <property type="entry name" value="USP_2"/>
    <property type="match status" value="1"/>
</dbReference>
<evidence type="ECO:0000313" key="6">
    <source>
        <dbReference type="Proteomes" id="UP000241394"/>
    </source>
</evidence>
<reference evidence="6" key="2">
    <citation type="journal article" date="2018" name="BMC Genomics">
        <title>A manually annotated Actinidia chinensis var. chinensis (kiwifruit) genome highlights the challenges associated with draft genomes and gene prediction in plants.</title>
        <authorList>
            <person name="Pilkington S.M."/>
            <person name="Crowhurst R."/>
            <person name="Hilario E."/>
            <person name="Nardozza S."/>
            <person name="Fraser L."/>
            <person name="Peng Y."/>
            <person name="Gunaseelan K."/>
            <person name="Simpson R."/>
            <person name="Tahir J."/>
            <person name="Deroles S.C."/>
            <person name="Templeton K."/>
            <person name="Luo Z."/>
            <person name="Davy M."/>
            <person name="Cheng C."/>
            <person name="McNeilage M."/>
            <person name="Scaglione D."/>
            <person name="Liu Y."/>
            <person name="Zhang Q."/>
            <person name="Datson P."/>
            <person name="De Silva N."/>
            <person name="Gardiner S.E."/>
            <person name="Bassett H."/>
            <person name="Chagne D."/>
            <person name="McCallum J."/>
            <person name="Dzierzon H."/>
            <person name="Deng C."/>
            <person name="Wang Y.Y."/>
            <person name="Barron L."/>
            <person name="Manako K."/>
            <person name="Bowen J."/>
            <person name="Foster T.M."/>
            <person name="Erridge Z.A."/>
            <person name="Tiffin H."/>
            <person name="Waite C.N."/>
            <person name="Davies K.M."/>
            <person name="Grierson E.P."/>
            <person name="Laing W.A."/>
            <person name="Kirk R."/>
            <person name="Chen X."/>
            <person name="Wood M."/>
            <person name="Montefiori M."/>
            <person name="Brummell D.A."/>
            <person name="Schwinn K.E."/>
            <person name="Catanach A."/>
            <person name="Fullerton C."/>
            <person name="Li D."/>
            <person name="Meiyalaghan S."/>
            <person name="Nieuwenhuizen N."/>
            <person name="Read N."/>
            <person name="Prakash R."/>
            <person name="Hunter D."/>
            <person name="Zhang H."/>
            <person name="McKenzie M."/>
            <person name="Knabel M."/>
            <person name="Harris A."/>
            <person name="Allan A.C."/>
            <person name="Gleave A."/>
            <person name="Chen A."/>
            <person name="Janssen B.J."/>
            <person name="Plunkett B."/>
            <person name="Ampomah-Dwamena C."/>
            <person name="Voogd C."/>
            <person name="Leif D."/>
            <person name="Lafferty D."/>
            <person name="Souleyre E.J.F."/>
            <person name="Varkonyi-Gasic E."/>
            <person name="Gambi F."/>
            <person name="Hanley J."/>
            <person name="Yao J.L."/>
            <person name="Cheung J."/>
            <person name="David K.M."/>
            <person name="Warren B."/>
            <person name="Marsh K."/>
            <person name="Snowden K.C."/>
            <person name="Lin-Wang K."/>
            <person name="Brian L."/>
            <person name="Martinez-Sanchez M."/>
            <person name="Wang M."/>
            <person name="Ileperuma N."/>
            <person name="Macnee N."/>
            <person name="Campin R."/>
            <person name="McAtee P."/>
            <person name="Drummond R.S.M."/>
            <person name="Espley R.V."/>
            <person name="Ireland H.S."/>
            <person name="Wu R."/>
            <person name="Atkinson R.G."/>
            <person name="Karunairetnam S."/>
            <person name="Bulley S."/>
            <person name="Chunkath S."/>
            <person name="Hanley Z."/>
            <person name="Storey R."/>
            <person name="Thrimawithana A.H."/>
            <person name="Thomson S."/>
            <person name="David C."/>
            <person name="Testolin R."/>
            <person name="Huang H."/>
            <person name="Hellens R.P."/>
            <person name="Schaffer R.J."/>
        </authorList>
    </citation>
    <scope>NUCLEOTIDE SEQUENCE [LARGE SCALE GENOMIC DNA]</scope>
    <source>
        <strain evidence="6">cv. Red5</strain>
    </source>
</reference>
<dbReference type="Gene3D" id="3.90.70.10">
    <property type="entry name" value="Cysteine proteinases"/>
    <property type="match status" value="1"/>
</dbReference>
<feature type="compositionally biased region" description="Polar residues" evidence="3">
    <location>
        <begin position="1"/>
        <end position="16"/>
    </location>
</feature>
<keyword evidence="2 5" id="KW-0378">Hydrolase</keyword>
<feature type="region of interest" description="Disordered" evidence="3">
    <location>
        <begin position="573"/>
        <end position="674"/>
    </location>
</feature>
<gene>
    <name evidence="5" type="ORF">CEY00_Acc18484</name>
</gene>